<proteinExistence type="predicted"/>
<sequence>MFQGRCDFFDYDGRSSEYLGWRIVQVGNADFETNFGAEYKVETVEGINGRQDFVRATADLQELPITICKMNAMGNPLPVTNKEIQFLIDWLKTDENKILVANGLVYKGMFAKSGTQVRKQDEYCYINLTFKMAEGWCNRKQVNSGVKIVNNTYNIELESKATINKNNIPLVMRVELLGNTSNVTITNISTGVKFTMNGMTDELDKYFEINDFEGNEFITNLQDDTRNLAKLLQKPRDFIYLRKGKNRIKVECDGKAKILFTYIDNYQIGM</sequence>
<evidence type="ECO:0000313" key="1">
    <source>
        <dbReference type="EMBL" id="DAF89770.1"/>
    </source>
</evidence>
<protein>
    <submittedName>
        <fullName evidence="1">Tail protein</fullName>
    </submittedName>
</protein>
<organism evidence="1">
    <name type="scientific">Siphoviridae sp. cteLh2</name>
    <dbReference type="NCBI Taxonomy" id="2825590"/>
    <lineage>
        <taxon>Viruses</taxon>
        <taxon>Duplodnaviria</taxon>
        <taxon>Heunggongvirae</taxon>
        <taxon>Uroviricota</taxon>
        <taxon>Caudoviricetes</taxon>
    </lineage>
</organism>
<accession>A0A8S5U5N3</accession>
<dbReference type="EMBL" id="BK016017">
    <property type="protein sequence ID" value="DAF89770.1"/>
    <property type="molecule type" value="Genomic_DNA"/>
</dbReference>
<reference evidence="1" key="1">
    <citation type="journal article" date="2021" name="Proc. Natl. Acad. Sci. U.S.A.">
        <title>A Catalog of Tens of Thousands of Viruses from Human Metagenomes Reveals Hidden Associations with Chronic Diseases.</title>
        <authorList>
            <person name="Tisza M.J."/>
            <person name="Buck C.B."/>
        </authorList>
    </citation>
    <scope>NUCLEOTIDE SEQUENCE</scope>
    <source>
        <strain evidence="1">CteLh2</strain>
    </source>
</reference>
<name>A0A8S5U5N3_9CAUD</name>